<evidence type="ECO:0000313" key="3">
    <source>
        <dbReference type="Proteomes" id="UP000829354"/>
    </source>
</evidence>
<name>A0AAE9EV94_CAEBR</name>
<dbReference type="EMBL" id="CP092623">
    <property type="protein sequence ID" value="UMM27312.1"/>
    <property type="molecule type" value="Genomic_DNA"/>
</dbReference>
<reference evidence="2 3" key="1">
    <citation type="submission" date="2022-04" db="EMBL/GenBank/DDBJ databases">
        <title>Chromosome-level reference genomes for two strains of Caenorhabditis briggsae: an improved platform for comparative genomics.</title>
        <authorList>
            <person name="Stevens L."/>
            <person name="Andersen E."/>
        </authorList>
    </citation>
    <scope>NUCLEOTIDE SEQUENCE [LARGE SCALE GENOMIC DNA]</scope>
    <source>
        <strain evidence="2">VX34</strain>
        <tissue evidence="2">Whole-organism</tissue>
    </source>
</reference>
<keyword evidence="3" id="KW-1185">Reference proteome</keyword>
<feature type="domain" description="SPK" evidence="1">
    <location>
        <begin position="135"/>
        <end position="228"/>
    </location>
</feature>
<dbReference type="Pfam" id="PF04435">
    <property type="entry name" value="SPK"/>
    <property type="match status" value="2"/>
</dbReference>
<organism evidence="2 3">
    <name type="scientific">Caenorhabditis briggsae</name>
    <dbReference type="NCBI Taxonomy" id="6238"/>
    <lineage>
        <taxon>Eukaryota</taxon>
        <taxon>Metazoa</taxon>
        <taxon>Ecdysozoa</taxon>
        <taxon>Nematoda</taxon>
        <taxon>Chromadorea</taxon>
        <taxon>Rhabditida</taxon>
        <taxon>Rhabditina</taxon>
        <taxon>Rhabditomorpha</taxon>
        <taxon>Rhabditoidea</taxon>
        <taxon>Rhabditidae</taxon>
        <taxon>Peloderinae</taxon>
        <taxon>Caenorhabditis</taxon>
    </lineage>
</organism>
<proteinExistence type="predicted"/>
<dbReference type="Proteomes" id="UP000829354">
    <property type="component" value="Chromosome IV"/>
</dbReference>
<dbReference type="SMART" id="SM00583">
    <property type="entry name" value="SPK"/>
    <property type="match status" value="2"/>
</dbReference>
<feature type="domain" description="SPK" evidence="1">
    <location>
        <begin position="6"/>
        <end position="118"/>
    </location>
</feature>
<dbReference type="InterPro" id="IPR053315">
    <property type="entry name" value="Peptidase_C14A"/>
</dbReference>
<sequence>MKIEEEILQLMNYVAERTKHATSPMNLAQICRDFDAKFQPCLTLSCINKRLLTNRLKIPKMHKFDLDTKIQMMFALSVPLETGFLEEVKNHTEILELDYQNRILKYEKKSMENFNFSNRWIDIANRLDPEENDEEFIDFLKFLFEKTKNLKAPMDLKALDQGKIRKIKEKIEEIDEFEISKKAEIAFLLSVEISERFLRELRESAEIVEVDAKNRITKYIAKDLKFEGIHEKSINSNLKRRLSSDKENVPAEKLARKSEISEELSLKEFLRSLLRPIRALNSAMMTRVEFRIEAICFEEANDDKKIPIKRIHETLVSSLRLLTTPPESENSESTCLFDFLYNLEIAIRFIRHPIMESFQNKMKRLILEHANDQEEIPMINARSALEAIIDAVINV</sequence>
<dbReference type="AlphaFoldDB" id="A0AAE9EV94"/>
<evidence type="ECO:0000313" key="2">
    <source>
        <dbReference type="EMBL" id="UMM27312.1"/>
    </source>
</evidence>
<dbReference type="InterPro" id="IPR006570">
    <property type="entry name" value="SPK_dom"/>
</dbReference>
<gene>
    <name evidence="2" type="ORF">L5515_010658</name>
</gene>
<evidence type="ECO:0000259" key="1">
    <source>
        <dbReference type="SMART" id="SM00583"/>
    </source>
</evidence>
<accession>A0AAE9EV94</accession>
<dbReference type="PANTHER" id="PTHR23362">
    <property type="entry name" value="L-PLASTIN-RELATED"/>
    <property type="match status" value="1"/>
</dbReference>
<protein>
    <recommendedName>
        <fullName evidence="1">SPK domain-containing protein</fullName>
    </recommendedName>
</protein>